<keyword evidence="8" id="KW-1185">Reference proteome</keyword>
<dbReference type="InterPro" id="IPR036390">
    <property type="entry name" value="WH_DNA-bd_sf"/>
</dbReference>
<reference evidence="7 8" key="1">
    <citation type="submission" date="2019-06" db="EMBL/GenBank/DDBJ databases">
        <title>Whole genome shotgun sequence of Pseudonocardia saturnea NBRC 14499.</title>
        <authorList>
            <person name="Hosoyama A."/>
            <person name="Uohara A."/>
            <person name="Ohji S."/>
            <person name="Ichikawa N."/>
        </authorList>
    </citation>
    <scope>NUCLEOTIDE SEQUENCE [LARGE SCALE GENOMIC DNA]</scope>
    <source>
        <strain evidence="7 8">NBRC 14499</strain>
    </source>
</reference>
<evidence type="ECO:0000256" key="3">
    <source>
        <dbReference type="ARBA" id="ARBA00023163"/>
    </source>
</evidence>
<keyword evidence="2" id="KW-0238">DNA-binding</keyword>
<accession>A0ABQ0RUA6</accession>
<feature type="coiled-coil region" evidence="4">
    <location>
        <begin position="158"/>
        <end position="185"/>
    </location>
</feature>
<dbReference type="EMBL" id="BJNH01000012">
    <property type="protein sequence ID" value="GEC23919.1"/>
    <property type="molecule type" value="Genomic_DNA"/>
</dbReference>
<evidence type="ECO:0000313" key="7">
    <source>
        <dbReference type="EMBL" id="GEC23919.1"/>
    </source>
</evidence>
<dbReference type="PROSITE" id="PS50949">
    <property type="entry name" value="HTH_GNTR"/>
    <property type="match status" value="1"/>
</dbReference>
<evidence type="ECO:0000256" key="4">
    <source>
        <dbReference type="SAM" id="Coils"/>
    </source>
</evidence>
<dbReference type="Pfam" id="PF00392">
    <property type="entry name" value="GntR"/>
    <property type="match status" value="1"/>
</dbReference>
<evidence type="ECO:0000313" key="8">
    <source>
        <dbReference type="Proteomes" id="UP000320693"/>
    </source>
</evidence>
<feature type="domain" description="HTH gntR-type" evidence="6">
    <location>
        <begin position="75"/>
        <end position="143"/>
    </location>
</feature>
<keyword evidence="3" id="KW-0804">Transcription</keyword>
<protein>
    <recommendedName>
        <fullName evidence="6">HTH gntR-type domain-containing protein</fullName>
    </recommendedName>
</protein>
<dbReference type="Proteomes" id="UP000320693">
    <property type="component" value="Unassembled WGS sequence"/>
</dbReference>
<comment type="caution">
    <text evidence="7">The sequence shown here is derived from an EMBL/GenBank/DDBJ whole genome shotgun (WGS) entry which is preliminary data.</text>
</comment>
<gene>
    <name evidence="7" type="ORF">PSA01_09480</name>
</gene>
<organism evidence="7 8">
    <name type="scientific">Pseudonocardia saturnea</name>
    <dbReference type="NCBI Taxonomy" id="33909"/>
    <lineage>
        <taxon>Bacteria</taxon>
        <taxon>Bacillati</taxon>
        <taxon>Actinomycetota</taxon>
        <taxon>Actinomycetes</taxon>
        <taxon>Pseudonocardiales</taxon>
        <taxon>Pseudonocardiaceae</taxon>
        <taxon>Pseudonocardia</taxon>
    </lineage>
</organism>
<proteinExistence type="predicted"/>
<dbReference type="InterPro" id="IPR036388">
    <property type="entry name" value="WH-like_DNA-bd_sf"/>
</dbReference>
<dbReference type="CDD" id="cd07377">
    <property type="entry name" value="WHTH_GntR"/>
    <property type="match status" value="1"/>
</dbReference>
<dbReference type="InterPro" id="IPR000524">
    <property type="entry name" value="Tscrpt_reg_HTH_GntR"/>
</dbReference>
<keyword evidence="1" id="KW-0805">Transcription regulation</keyword>
<evidence type="ECO:0000256" key="2">
    <source>
        <dbReference type="ARBA" id="ARBA00023125"/>
    </source>
</evidence>
<evidence type="ECO:0000256" key="5">
    <source>
        <dbReference type="SAM" id="MobiDB-lite"/>
    </source>
</evidence>
<evidence type="ECO:0000256" key="1">
    <source>
        <dbReference type="ARBA" id="ARBA00023015"/>
    </source>
</evidence>
<dbReference type="SUPFAM" id="SSF46785">
    <property type="entry name" value="Winged helix' DNA-binding domain"/>
    <property type="match status" value="1"/>
</dbReference>
<dbReference type="SMART" id="SM00345">
    <property type="entry name" value="HTH_GNTR"/>
    <property type="match status" value="1"/>
</dbReference>
<feature type="region of interest" description="Disordered" evidence="5">
    <location>
        <begin position="54"/>
        <end position="77"/>
    </location>
</feature>
<evidence type="ECO:0000259" key="6">
    <source>
        <dbReference type="PROSITE" id="PS50949"/>
    </source>
</evidence>
<name>A0ABQ0RUA6_9PSEU</name>
<keyword evidence="4" id="KW-0175">Coiled coil</keyword>
<sequence>MQHIALLVGQGHGAVVQLGGVVSIRVHDAPIRLNTVAVVATVRRDRRNVNRRLETASSLAGMAAPDSEPDDAEPRHASHRVAELLARDIDAGTYGPGERLPSYRQIATDHDIAVNTAQAAVRLLVASGRAVVRPSSGAFVADEPAGATRTTAADRLELAALRDQVRRAKATLNDVERAIGEMLDRAPASGSDSGS</sequence>
<dbReference type="Gene3D" id="1.10.10.10">
    <property type="entry name" value="Winged helix-like DNA-binding domain superfamily/Winged helix DNA-binding domain"/>
    <property type="match status" value="1"/>
</dbReference>